<evidence type="ECO:0000256" key="3">
    <source>
        <dbReference type="SAM" id="MobiDB-lite"/>
    </source>
</evidence>
<name>A0ABR1ZYD6_9ROSI</name>
<dbReference type="InterPro" id="IPR050608">
    <property type="entry name" value="NmrA-type/Isoflavone_red_sf"/>
</dbReference>
<feature type="region of interest" description="Disordered" evidence="3">
    <location>
        <begin position="1"/>
        <end position="322"/>
    </location>
</feature>
<dbReference type="Pfam" id="PF05368">
    <property type="entry name" value="NmrA"/>
    <property type="match status" value="1"/>
</dbReference>
<evidence type="ECO:0000259" key="4">
    <source>
        <dbReference type="Pfam" id="PF05368"/>
    </source>
</evidence>
<keyword evidence="2" id="KW-0560">Oxidoreductase</keyword>
<evidence type="ECO:0000313" key="5">
    <source>
        <dbReference type="EMBL" id="KAK8485729.1"/>
    </source>
</evidence>
<dbReference type="Gene3D" id="3.40.50.720">
    <property type="entry name" value="NAD(P)-binding Rossmann-like Domain"/>
    <property type="match status" value="1"/>
</dbReference>
<accession>A0ABR1ZYD6</accession>
<dbReference type="Gene3D" id="3.90.25.10">
    <property type="entry name" value="UDP-galactose 4-epimerase, domain 1"/>
    <property type="match status" value="1"/>
</dbReference>
<reference evidence="5 6" key="1">
    <citation type="journal article" date="2024" name="G3 (Bethesda)">
        <title>Genome assembly of Hibiscus sabdariffa L. provides insights into metabolisms of medicinal natural products.</title>
        <authorList>
            <person name="Kim T."/>
        </authorList>
    </citation>
    <scope>NUCLEOTIDE SEQUENCE [LARGE SCALE GENOMIC DNA]</scope>
    <source>
        <strain evidence="5">TK-2024</strain>
        <tissue evidence="5">Old leaves</tissue>
    </source>
</reference>
<protein>
    <recommendedName>
        <fullName evidence="4">NmrA-like domain-containing protein</fullName>
    </recommendedName>
</protein>
<keyword evidence="6" id="KW-1185">Reference proteome</keyword>
<evidence type="ECO:0000256" key="1">
    <source>
        <dbReference type="ARBA" id="ARBA00022857"/>
    </source>
</evidence>
<keyword evidence="1" id="KW-0521">NADP</keyword>
<feature type="compositionally biased region" description="Basic and acidic residues" evidence="3">
    <location>
        <begin position="296"/>
        <end position="322"/>
    </location>
</feature>
<comment type="caution">
    <text evidence="5">The sequence shown here is derived from an EMBL/GenBank/DDBJ whole genome shotgun (WGS) entry which is preliminary data.</text>
</comment>
<feature type="compositionally biased region" description="Pro residues" evidence="3">
    <location>
        <begin position="19"/>
        <end position="39"/>
    </location>
</feature>
<gene>
    <name evidence="5" type="ORF">V6N11_063488</name>
</gene>
<feature type="compositionally biased region" description="Basic and acidic residues" evidence="3">
    <location>
        <begin position="369"/>
        <end position="397"/>
    </location>
</feature>
<proteinExistence type="predicted"/>
<organism evidence="5 6">
    <name type="scientific">Hibiscus sabdariffa</name>
    <name type="common">roselle</name>
    <dbReference type="NCBI Taxonomy" id="183260"/>
    <lineage>
        <taxon>Eukaryota</taxon>
        <taxon>Viridiplantae</taxon>
        <taxon>Streptophyta</taxon>
        <taxon>Embryophyta</taxon>
        <taxon>Tracheophyta</taxon>
        <taxon>Spermatophyta</taxon>
        <taxon>Magnoliopsida</taxon>
        <taxon>eudicotyledons</taxon>
        <taxon>Gunneridae</taxon>
        <taxon>Pentapetalae</taxon>
        <taxon>rosids</taxon>
        <taxon>malvids</taxon>
        <taxon>Malvales</taxon>
        <taxon>Malvaceae</taxon>
        <taxon>Malvoideae</taxon>
        <taxon>Hibiscus</taxon>
    </lineage>
</organism>
<dbReference type="SUPFAM" id="SSF51735">
    <property type="entry name" value="NAD(P)-binding Rossmann-fold domains"/>
    <property type="match status" value="1"/>
</dbReference>
<dbReference type="InterPro" id="IPR045312">
    <property type="entry name" value="PCBER-like"/>
</dbReference>
<feature type="compositionally biased region" description="Low complexity" evidence="3">
    <location>
        <begin position="73"/>
        <end position="95"/>
    </location>
</feature>
<dbReference type="InterPro" id="IPR008030">
    <property type="entry name" value="NmrA-like"/>
</dbReference>
<dbReference type="CDD" id="cd05259">
    <property type="entry name" value="PCBER_SDR_a"/>
    <property type="match status" value="1"/>
</dbReference>
<dbReference type="Proteomes" id="UP001396334">
    <property type="component" value="Unassembled WGS sequence"/>
</dbReference>
<dbReference type="InterPro" id="IPR036291">
    <property type="entry name" value="NAD(P)-bd_dom_sf"/>
</dbReference>
<feature type="compositionally biased region" description="Low complexity" evidence="3">
    <location>
        <begin position="40"/>
        <end position="50"/>
    </location>
</feature>
<dbReference type="PANTHER" id="PTHR43349:SF93">
    <property type="entry name" value="ISOFLAVONE REDUCTASE HOMOLOG P3-RELATED"/>
    <property type="match status" value="1"/>
</dbReference>
<feature type="domain" description="NmrA-like" evidence="4">
    <location>
        <begin position="447"/>
        <end position="761"/>
    </location>
</feature>
<feature type="compositionally biased region" description="Basic and acidic residues" evidence="3">
    <location>
        <begin position="214"/>
        <end position="235"/>
    </location>
</feature>
<dbReference type="EMBL" id="JBBPBN010000481">
    <property type="protein sequence ID" value="KAK8485729.1"/>
    <property type="molecule type" value="Genomic_DNA"/>
</dbReference>
<feature type="compositionally biased region" description="Polar residues" evidence="3">
    <location>
        <begin position="152"/>
        <end position="169"/>
    </location>
</feature>
<feature type="region of interest" description="Disordered" evidence="3">
    <location>
        <begin position="364"/>
        <end position="397"/>
    </location>
</feature>
<sequence>MGEQRQFFRFRLPWLSAPAPAPAPRPVATPRPAAEPQPQPAAQTQAPSQPVVTIPIQRPPFRPAGIAPAQTKPTQVQAEPQPQPTAQTQAPSRPTVTVPIIRPPFRPAGITPVQPTPTQVQAPPQKTEPQPVPSRAPIPARAASMSPPPSRIVSQPESTVQAVSKQQIPSRDGEPAFKPSGVAAKPSEESTQPKEVAPITAAAKETPTAAVKPNEMEERKKVAEEHSKGSPHEEPTVTAKILAAATEAGTKAKELLGAAKEKGKRRPRKEDVERKKTLTASSTDEKQIKTVSSTYPKDRSRPSDSREKHADSKAEQVPLHKEIREDISKFVRKLVTGKPELTTDVKPVSVITLAGENSGASFRCGSESTNKDGLAHIRRDSSSGGEESSRGRKPMDSMVKENAAPKAYVNSNTQSINNSIMLESSLEGRNPGVHMDFFNDTEAETRQSKVLIIGGTGYIGKFIVEASAKQGHPTFALVRKSSVSDPVKGKLIDNFKNLGVQLLYGDLYDHESLVKAIKQVDVVISAVSHMQLKDQVKIIAAIKEAGNVKRFFPSEFGNDVDRVHAVEPAKTAFATKAQIRRAIEAEGIPYTYVASNCFAGYFLPGLVQPGATAPPRDKVVIPGDGYPKAVFNYEGDIGTYTIRAVDDPRTLNKILYIKPPKNTYSFNEVVALWEKMIGKTLEKTYIPEDQFVKQIQDVLIRVVLLSSILAEAPIPNNVSLAIRHSIFVKGDQTNFEIKPSFGVEASQLYPDVKYTTVEEYLSRFV</sequence>
<dbReference type="PANTHER" id="PTHR43349">
    <property type="entry name" value="PINORESINOL REDUCTASE-RELATED"/>
    <property type="match status" value="1"/>
</dbReference>
<evidence type="ECO:0000256" key="2">
    <source>
        <dbReference type="ARBA" id="ARBA00023002"/>
    </source>
</evidence>
<feature type="compositionally biased region" description="Low complexity" evidence="3">
    <location>
        <begin position="111"/>
        <end position="129"/>
    </location>
</feature>
<evidence type="ECO:0000313" key="6">
    <source>
        <dbReference type="Proteomes" id="UP001396334"/>
    </source>
</evidence>